<organism evidence="3 4">
    <name type="scientific">Enemella evansiae</name>
    <dbReference type="NCBI Taxonomy" id="2016499"/>
    <lineage>
        <taxon>Bacteria</taxon>
        <taxon>Bacillati</taxon>
        <taxon>Actinomycetota</taxon>
        <taxon>Actinomycetes</taxon>
        <taxon>Propionibacteriales</taxon>
        <taxon>Propionibacteriaceae</taxon>
        <taxon>Enemella</taxon>
    </lineage>
</organism>
<dbReference type="Pfam" id="PF08327">
    <property type="entry name" value="AHSA1"/>
    <property type="match status" value="1"/>
</dbReference>
<evidence type="ECO:0000313" key="3">
    <source>
        <dbReference type="EMBL" id="OYO14265.1"/>
    </source>
</evidence>
<dbReference type="SUPFAM" id="SSF55961">
    <property type="entry name" value="Bet v1-like"/>
    <property type="match status" value="1"/>
</dbReference>
<evidence type="ECO:0000313" key="4">
    <source>
        <dbReference type="Proteomes" id="UP000215896"/>
    </source>
</evidence>
<dbReference type="CDD" id="cd07825">
    <property type="entry name" value="SRPBCC_7"/>
    <property type="match status" value="1"/>
</dbReference>
<dbReference type="RefSeq" id="WP_094357088.1">
    <property type="nucleotide sequence ID" value="NZ_NMVK01000010.1"/>
</dbReference>
<dbReference type="InterPro" id="IPR023393">
    <property type="entry name" value="START-like_dom_sf"/>
</dbReference>
<comment type="similarity">
    <text evidence="1">Belongs to the AHA1 family.</text>
</comment>
<sequence length="155" mass="17587">MSDDAKQLSVQRTINAPAKEIYELLTNPERHPDIDASGMVRSVEQGDRLEQVGQQFRMNMFFDRMGGDYQMSNHVTGLQPNRLVAWQPSRPGDEPAGWEWMYELESDGSDSTEVTLTYDWSKVTDKKVLERVKFPVFTEQQLEDSLAQLASAVGG</sequence>
<feature type="domain" description="Activator of Hsp90 ATPase homologue 1/2-like C-terminal" evidence="2">
    <location>
        <begin position="15"/>
        <end position="153"/>
    </location>
</feature>
<name>A0A255GEL5_9ACTN</name>
<reference evidence="3 4" key="1">
    <citation type="submission" date="2017-07" db="EMBL/GenBank/DDBJ databases">
        <title>Draft whole genome sequences of clinical Proprionibacteriaceae strains.</title>
        <authorList>
            <person name="Bernier A.-M."/>
            <person name="Bernard K."/>
            <person name="Domingo M.-C."/>
        </authorList>
    </citation>
    <scope>NUCLEOTIDE SEQUENCE [LARGE SCALE GENOMIC DNA]</scope>
    <source>
        <strain evidence="3 4">NML 030167</strain>
    </source>
</reference>
<comment type="caution">
    <text evidence="3">The sequence shown here is derived from an EMBL/GenBank/DDBJ whole genome shotgun (WGS) entry which is preliminary data.</text>
</comment>
<dbReference type="AlphaFoldDB" id="A0A255GEL5"/>
<keyword evidence="4" id="KW-1185">Reference proteome</keyword>
<gene>
    <name evidence="3" type="ORF">CGZ94_06450</name>
</gene>
<dbReference type="OrthoDB" id="6624781at2"/>
<dbReference type="Gene3D" id="3.30.530.20">
    <property type="match status" value="1"/>
</dbReference>
<protein>
    <submittedName>
        <fullName evidence="3">Polyketide cyclase</fullName>
    </submittedName>
</protein>
<dbReference type="InterPro" id="IPR013538">
    <property type="entry name" value="ASHA1/2-like_C"/>
</dbReference>
<evidence type="ECO:0000256" key="1">
    <source>
        <dbReference type="ARBA" id="ARBA00006817"/>
    </source>
</evidence>
<dbReference type="Proteomes" id="UP000215896">
    <property type="component" value="Unassembled WGS sequence"/>
</dbReference>
<dbReference type="EMBL" id="NMVO01000012">
    <property type="protein sequence ID" value="OYO14265.1"/>
    <property type="molecule type" value="Genomic_DNA"/>
</dbReference>
<accession>A0A4R6LX18</accession>
<accession>A0A255GEL5</accession>
<proteinExistence type="inferred from homology"/>
<evidence type="ECO:0000259" key="2">
    <source>
        <dbReference type="Pfam" id="PF08327"/>
    </source>
</evidence>